<proteinExistence type="predicted"/>
<evidence type="ECO:0000259" key="1">
    <source>
        <dbReference type="Pfam" id="PF00078"/>
    </source>
</evidence>
<comment type="caution">
    <text evidence="2">The sequence shown here is derived from an EMBL/GenBank/DDBJ whole genome shotgun (WGS) entry which is preliminary data.</text>
</comment>
<dbReference type="SUPFAM" id="SSF56672">
    <property type="entry name" value="DNA/RNA polymerases"/>
    <property type="match status" value="1"/>
</dbReference>
<dbReference type="InterPro" id="IPR000477">
    <property type="entry name" value="RT_dom"/>
</dbReference>
<dbReference type="CDD" id="cd01647">
    <property type="entry name" value="RT_LTR"/>
    <property type="match status" value="1"/>
</dbReference>
<dbReference type="PANTHER" id="PTHR24559">
    <property type="entry name" value="TRANSPOSON TY3-I GAG-POL POLYPROTEIN"/>
    <property type="match status" value="1"/>
</dbReference>
<feature type="domain" description="Reverse transcriptase" evidence="1">
    <location>
        <begin position="216"/>
        <end position="375"/>
    </location>
</feature>
<dbReference type="InterPro" id="IPR053134">
    <property type="entry name" value="RNA-dir_DNA_polymerase"/>
</dbReference>
<dbReference type="EMBL" id="AVOT02015226">
    <property type="protein sequence ID" value="MBW0499356.1"/>
    <property type="molecule type" value="Genomic_DNA"/>
</dbReference>
<dbReference type="InterPro" id="IPR043128">
    <property type="entry name" value="Rev_trsase/Diguanyl_cyclase"/>
</dbReference>
<sequence>MSELPEKIPLIILDSSESPSLFVTHHTKYMDSSDSSIPLSDYFSSSKTCVDLVGYSRTPSFKTSVHIPSPNCHYLLLSSRDEVLIEIKDVGEDNSISSLHLFHGNVYLRPSSYHDSLEELWDGEEEPKEIEAMIKVLPSSYNQHLDVFSKVKEEKIPPHCSCHHPIEMEGSLPPAGVIYHLSNQESDKLRAYISENLEKCIIWPSSSSTGAPVLFVKKKDGGLHLCFDYCKINAVSKKKKYPVPPIKQLFTDFNGSSIFSQINFFGAYNLRRIKEVDEHLTAFKTKYVSSEYLVIPFRITNAPSYFQAIVNDIFSDLLDLYVAVSLYDIMGFSKSEEEKLAQVSTFLARLRANNLFAKASKCILHVSSVEYLCYSVSYEGFNIDQEKSTENSQFFSSKKPKGYSIITWF</sequence>
<dbReference type="Gene3D" id="3.30.70.270">
    <property type="match status" value="1"/>
</dbReference>
<dbReference type="Proteomes" id="UP000765509">
    <property type="component" value="Unassembled WGS sequence"/>
</dbReference>
<accession>A0A9Q3DF79</accession>
<dbReference type="PANTHER" id="PTHR24559:SF440">
    <property type="entry name" value="RIBONUCLEASE H"/>
    <property type="match status" value="1"/>
</dbReference>
<dbReference type="Pfam" id="PF00078">
    <property type="entry name" value="RVT_1"/>
    <property type="match status" value="1"/>
</dbReference>
<organism evidence="2 3">
    <name type="scientific">Austropuccinia psidii MF-1</name>
    <dbReference type="NCBI Taxonomy" id="1389203"/>
    <lineage>
        <taxon>Eukaryota</taxon>
        <taxon>Fungi</taxon>
        <taxon>Dikarya</taxon>
        <taxon>Basidiomycota</taxon>
        <taxon>Pucciniomycotina</taxon>
        <taxon>Pucciniomycetes</taxon>
        <taxon>Pucciniales</taxon>
        <taxon>Sphaerophragmiaceae</taxon>
        <taxon>Austropuccinia</taxon>
    </lineage>
</organism>
<gene>
    <name evidence="2" type="ORF">O181_039071</name>
</gene>
<evidence type="ECO:0000313" key="3">
    <source>
        <dbReference type="Proteomes" id="UP000765509"/>
    </source>
</evidence>
<reference evidence="2" key="1">
    <citation type="submission" date="2021-03" db="EMBL/GenBank/DDBJ databases">
        <title>Draft genome sequence of rust myrtle Austropuccinia psidii MF-1, a brazilian biotype.</title>
        <authorList>
            <person name="Quecine M.C."/>
            <person name="Pachon D.M.R."/>
            <person name="Bonatelli M.L."/>
            <person name="Correr F.H."/>
            <person name="Franceschini L.M."/>
            <person name="Leite T.F."/>
            <person name="Margarido G.R.A."/>
            <person name="Almeida C.A."/>
            <person name="Ferrarezi J.A."/>
            <person name="Labate C.A."/>
        </authorList>
    </citation>
    <scope>NUCLEOTIDE SEQUENCE</scope>
    <source>
        <strain evidence="2">MF-1</strain>
    </source>
</reference>
<dbReference type="AlphaFoldDB" id="A0A9Q3DF79"/>
<dbReference type="Gene3D" id="3.10.10.10">
    <property type="entry name" value="HIV Type 1 Reverse Transcriptase, subunit A, domain 1"/>
    <property type="match status" value="1"/>
</dbReference>
<dbReference type="InterPro" id="IPR043502">
    <property type="entry name" value="DNA/RNA_pol_sf"/>
</dbReference>
<evidence type="ECO:0000313" key="2">
    <source>
        <dbReference type="EMBL" id="MBW0499356.1"/>
    </source>
</evidence>
<dbReference type="OrthoDB" id="3250101at2759"/>
<protein>
    <recommendedName>
        <fullName evidence="1">Reverse transcriptase domain-containing protein</fullName>
    </recommendedName>
</protein>
<name>A0A9Q3DF79_9BASI</name>
<keyword evidence="3" id="KW-1185">Reference proteome</keyword>